<dbReference type="RefSeq" id="WP_181615031.1">
    <property type="nucleotide sequence ID" value="NZ_BAABAM010000007.1"/>
</dbReference>
<proteinExistence type="predicted"/>
<keyword evidence="3" id="KW-1185">Reference proteome</keyword>
<evidence type="ECO:0000313" key="3">
    <source>
        <dbReference type="Proteomes" id="UP000530928"/>
    </source>
</evidence>
<evidence type="ECO:0000313" key="2">
    <source>
        <dbReference type="EMBL" id="MBA2896337.1"/>
    </source>
</evidence>
<dbReference type="AlphaFoldDB" id="A0A7W0CS95"/>
<feature type="chain" id="PRO_5031256513" description="Secreted protein" evidence="1">
    <location>
        <begin position="30"/>
        <end position="133"/>
    </location>
</feature>
<sequence>MLTRRLARWAAAVCLVMGMCLVGVPPAHAGTSGITYNGNGSAYAGFIDDAAYWCNSGWEMVYLEDTVADGLGVRAYVNGYFYYDYTGGASGGGGDHCYNFSEWNNVSLQACSRNAVNGTIRLSNWGPTEGYYA</sequence>
<feature type="signal peptide" evidence="1">
    <location>
        <begin position="1"/>
        <end position="29"/>
    </location>
</feature>
<gene>
    <name evidence="2" type="ORF">HNR30_007728</name>
</gene>
<organism evidence="2 3">
    <name type="scientific">Nonomuraea soli</name>
    <dbReference type="NCBI Taxonomy" id="1032476"/>
    <lineage>
        <taxon>Bacteria</taxon>
        <taxon>Bacillati</taxon>
        <taxon>Actinomycetota</taxon>
        <taxon>Actinomycetes</taxon>
        <taxon>Streptosporangiales</taxon>
        <taxon>Streptosporangiaceae</taxon>
        <taxon>Nonomuraea</taxon>
    </lineage>
</organism>
<name>A0A7W0CS95_9ACTN</name>
<evidence type="ECO:0000256" key="1">
    <source>
        <dbReference type="SAM" id="SignalP"/>
    </source>
</evidence>
<dbReference type="Proteomes" id="UP000530928">
    <property type="component" value="Unassembled WGS sequence"/>
</dbReference>
<comment type="caution">
    <text evidence="2">The sequence shown here is derived from an EMBL/GenBank/DDBJ whole genome shotgun (WGS) entry which is preliminary data.</text>
</comment>
<accession>A0A7W0CS95</accession>
<reference evidence="2 3" key="1">
    <citation type="submission" date="2020-07" db="EMBL/GenBank/DDBJ databases">
        <title>Genomic Encyclopedia of Type Strains, Phase IV (KMG-IV): sequencing the most valuable type-strain genomes for metagenomic binning, comparative biology and taxonomic classification.</title>
        <authorList>
            <person name="Goeker M."/>
        </authorList>
    </citation>
    <scope>NUCLEOTIDE SEQUENCE [LARGE SCALE GENOMIC DNA]</scope>
    <source>
        <strain evidence="2 3">DSM 45533</strain>
    </source>
</reference>
<dbReference type="EMBL" id="JACDUR010000008">
    <property type="protein sequence ID" value="MBA2896337.1"/>
    <property type="molecule type" value="Genomic_DNA"/>
</dbReference>
<keyword evidence="1" id="KW-0732">Signal</keyword>
<evidence type="ECO:0008006" key="4">
    <source>
        <dbReference type="Google" id="ProtNLM"/>
    </source>
</evidence>
<protein>
    <recommendedName>
        <fullName evidence="4">Secreted protein</fullName>
    </recommendedName>
</protein>